<proteinExistence type="inferred from homology"/>
<dbReference type="InterPro" id="IPR001841">
    <property type="entry name" value="Znf_RING"/>
</dbReference>
<dbReference type="Pfam" id="PF00097">
    <property type="entry name" value="zf-C3HC4"/>
    <property type="match status" value="1"/>
</dbReference>
<dbReference type="GO" id="GO:0006511">
    <property type="term" value="P:ubiquitin-dependent protein catabolic process"/>
    <property type="evidence" value="ECO:0007669"/>
    <property type="project" value="TreeGrafter"/>
</dbReference>
<keyword evidence="9" id="KW-0479">Metal-binding</keyword>
<evidence type="ECO:0000256" key="8">
    <source>
        <dbReference type="ARBA" id="ARBA00022679"/>
    </source>
</evidence>
<evidence type="ECO:0000256" key="5">
    <source>
        <dbReference type="ARBA" id="ARBA00012483"/>
    </source>
</evidence>
<evidence type="ECO:0000259" key="20">
    <source>
        <dbReference type="PROSITE" id="PS50006"/>
    </source>
</evidence>
<dbReference type="Gene3D" id="2.60.200.20">
    <property type="match status" value="1"/>
</dbReference>
<keyword evidence="10 18" id="KW-0863">Zinc-finger</keyword>
<dbReference type="PANTHER" id="PTHR16079:SF4">
    <property type="entry name" value="E3 UBIQUITIN-PROTEIN LIGASE CHFR"/>
    <property type="match status" value="1"/>
</dbReference>
<dbReference type="AlphaFoldDB" id="A0A814E9F9"/>
<evidence type="ECO:0000313" key="23">
    <source>
        <dbReference type="Proteomes" id="UP000663852"/>
    </source>
</evidence>
<protein>
    <recommendedName>
        <fullName evidence="6">E3 ubiquitin-protein ligase CHFR</fullName>
        <ecNumber evidence="5">2.3.2.27</ecNumber>
    </recommendedName>
    <alternativeName>
        <fullName evidence="17">Checkpoint with forkhead and RING finger domains protein</fullName>
    </alternativeName>
    <alternativeName>
        <fullName evidence="16">RING-type E3 ubiquitin transferase CHFR</fullName>
    </alternativeName>
</protein>
<dbReference type="GO" id="GO:0016605">
    <property type="term" value="C:PML body"/>
    <property type="evidence" value="ECO:0007669"/>
    <property type="project" value="UniProtKB-SubCell"/>
</dbReference>
<feature type="domain" description="FHA" evidence="20">
    <location>
        <begin position="53"/>
        <end position="102"/>
    </location>
</feature>
<dbReference type="EMBL" id="CAJNOJ010000051">
    <property type="protein sequence ID" value="CAF0964827.1"/>
    <property type="molecule type" value="Genomic_DNA"/>
</dbReference>
<dbReference type="InterPro" id="IPR040909">
    <property type="entry name" value="CHFR_Znf-CRD"/>
</dbReference>
<evidence type="ECO:0000256" key="10">
    <source>
        <dbReference type="ARBA" id="ARBA00022771"/>
    </source>
</evidence>
<gene>
    <name evidence="22" type="ORF">EDS130_LOCUS13065</name>
</gene>
<dbReference type="PROSITE" id="PS50006">
    <property type="entry name" value="FHA_DOMAIN"/>
    <property type="match status" value="1"/>
</dbReference>
<dbReference type="SMART" id="SM00240">
    <property type="entry name" value="FHA"/>
    <property type="match status" value="1"/>
</dbReference>
<dbReference type="InterPro" id="IPR000253">
    <property type="entry name" value="FHA_dom"/>
</dbReference>
<organism evidence="22 23">
    <name type="scientific">Adineta ricciae</name>
    <name type="common">Rotifer</name>
    <dbReference type="NCBI Taxonomy" id="249248"/>
    <lineage>
        <taxon>Eukaryota</taxon>
        <taxon>Metazoa</taxon>
        <taxon>Spiralia</taxon>
        <taxon>Gnathifera</taxon>
        <taxon>Rotifera</taxon>
        <taxon>Eurotatoria</taxon>
        <taxon>Bdelloidea</taxon>
        <taxon>Adinetida</taxon>
        <taxon>Adinetidae</taxon>
        <taxon>Adineta</taxon>
    </lineage>
</organism>
<feature type="region of interest" description="Disordered" evidence="19">
    <location>
        <begin position="280"/>
        <end position="359"/>
    </location>
</feature>
<dbReference type="InterPro" id="IPR052256">
    <property type="entry name" value="E3_ubiquitin-ligase_CHFR"/>
</dbReference>
<dbReference type="Pfam" id="PF00498">
    <property type="entry name" value="FHA"/>
    <property type="match status" value="1"/>
</dbReference>
<evidence type="ECO:0000256" key="3">
    <source>
        <dbReference type="ARBA" id="ARBA00004906"/>
    </source>
</evidence>
<evidence type="ECO:0000259" key="21">
    <source>
        <dbReference type="PROSITE" id="PS50089"/>
    </source>
</evidence>
<evidence type="ECO:0000256" key="16">
    <source>
        <dbReference type="ARBA" id="ARBA00029800"/>
    </source>
</evidence>
<evidence type="ECO:0000256" key="19">
    <source>
        <dbReference type="SAM" id="MobiDB-lite"/>
    </source>
</evidence>
<comment type="similarity">
    <text evidence="4">Belongs to the CHFR family.</text>
</comment>
<evidence type="ECO:0000256" key="14">
    <source>
        <dbReference type="ARBA" id="ARBA00023242"/>
    </source>
</evidence>
<reference evidence="22" key="1">
    <citation type="submission" date="2021-02" db="EMBL/GenBank/DDBJ databases">
        <authorList>
            <person name="Nowell W R."/>
        </authorList>
    </citation>
    <scope>NUCLEOTIDE SEQUENCE</scope>
</reference>
<evidence type="ECO:0000256" key="12">
    <source>
        <dbReference type="ARBA" id="ARBA00022786"/>
    </source>
</evidence>
<evidence type="ECO:0000256" key="18">
    <source>
        <dbReference type="PROSITE-ProRule" id="PRU00175"/>
    </source>
</evidence>
<dbReference type="InterPro" id="IPR013083">
    <property type="entry name" value="Znf_RING/FYVE/PHD"/>
</dbReference>
<dbReference type="GO" id="GO:0051301">
    <property type="term" value="P:cell division"/>
    <property type="evidence" value="ECO:0007669"/>
    <property type="project" value="UniProtKB-KW"/>
</dbReference>
<dbReference type="OrthoDB" id="1305878at2759"/>
<evidence type="ECO:0000256" key="11">
    <source>
        <dbReference type="ARBA" id="ARBA00022776"/>
    </source>
</evidence>
<dbReference type="InterPro" id="IPR017907">
    <property type="entry name" value="Znf_RING_CS"/>
</dbReference>
<comment type="subcellular location">
    <subcellularLocation>
        <location evidence="2">Nucleus</location>
        <location evidence="2">PML body</location>
    </subcellularLocation>
</comment>
<evidence type="ECO:0000256" key="2">
    <source>
        <dbReference type="ARBA" id="ARBA00004322"/>
    </source>
</evidence>
<evidence type="ECO:0000313" key="22">
    <source>
        <dbReference type="EMBL" id="CAF0964827.1"/>
    </source>
</evidence>
<dbReference type="InterPro" id="IPR008984">
    <property type="entry name" value="SMAD_FHA_dom_sf"/>
</dbReference>
<dbReference type="GO" id="GO:0016567">
    <property type="term" value="P:protein ubiquitination"/>
    <property type="evidence" value="ECO:0007669"/>
    <property type="project" value="UniProtKB-UniPathway"/>
</dbReference>
<evidence type="ECO:0000256" key="9">
    <source>
        <dbReference type="ARBA" id="ARBA00022723"/>
    </source>
</evidence>
<keyword evidence="14" id="KW-0539">Nucleus</keyword>
<evidence type="ECO:0000256" key="6">
    <source>
        <dbReference type="ARBA" id="ARBA00017908"/>
    </source>
</evidence>
<comment type="catalytic activity">
    <reaction evidence="1">
        <text>S-ubiquitinyl-[E2 ubiquitin-conjugating enzyme]-L-cysteine + [acceptor protein]-L-lysine = [E2 ubiquitin-conjugating enzyme]-L-cysteine + N(6)-ubiquitinyl-[acceptor protein]-L-lysine.</text>
        <dbReference type="EC" id="2.3.2.27"/>
    </reaction>
</comment>
<sequence>MYVIGPLITSIEWHCLFCYCAVYSEMPSIDISVLYRLKNLNNHNIISVYKDQFKIGRAETNDLSIANNRYVSSSHCVFEYDHGHLYLRDTSSNGTLINRSTKVTKSDPRVELHTNDTVHLVFRKDDIESNVAFQVDLLVINAIEEQTDKELCLHDEDTQMMSYPSIPPISPNLTQENTDLSILLNTSSDVEMKPTTTKKEPKQEFAMDAGDDMEDVLTCVCCQDIMTNPVSLEPCLHAFCSDCYESWEAVQRTCPKCRVKVTGKKKNFVINGILDAYLKAHPNKRPAPKEPDEDTEKAKRLKNDKHEVGPDGMYLYNTQYDDGGDDEDEDEDNEEDEVEDEDDADDDDDDDDNGNHYPVFAPVFVPPPLPPPVANVRFACRQCPQGVIAYAATPGFQCPPNQNHILCQCCLLPMPDRRDEADIHQHCEVCHQFFCNIYFQQCQRNGCLGCLNRLRDFNFSPRHLTNLIIENPVESQIVQDYLTTNRKTMRDLLVECCDRLDRGEFTCRGIDRNAAIPSSKITCYKCGLKMFKDLAYQFRVHMKQDDITPALMRNRNNCYYGRECRTQHTKLQHAQNFNHACDQTKF</sequence>
<dbReference type="Proteomes" id="UP000663852">
    <property type="component" value="Unassembled WGS sequence"/>
</dbReference>
<keyword evidence="13" id="KW-0862">Zinc</keyword>
<keyword evidence="8" id="KW-0808">Transferase</keyword>
<evidence type="ECO:0000256" key="1">
    <source>
        <dbReference type="ARBA" id="ARBA00000900"/>
    </source>
</evidence>
<dbReference type="SUPFAM" id="SSF49879">
    <property type="entry name" value="SMAD/FHA domain"/>
    <property type="match status" value="1"/>
</dbReference>
<dbReference type="SUPFAM" id="SSF57850">
    <property type="entry name" value="RING/U-box"/>
    <property type="match status" value="1"/>
</dbReference>
<name>A0A814E9F9_ADIRI</name>
<dbReference type="PROSITE" id="PS50089">
    <property type="entry name" value="ZF_RING_2"/>
    <property type="match status" value="1"/>
</dbReference>
<dbReference type="Pfam" id="PF17979">
    <property type="entry name" value="zf-CRD"/>
    <property type="match status" value="1"/>
</dbReference>
<keyword evidence="7" id="KW-0132">Cell division</keyword>
<dbReference type="GO" id="GO:0061630">
    <property type="term" value="F:ubiquitin protein ligase activity"/>
    <property type="evidence" value="ECO:0007669"/>
    <property type="project" value="UniProtKB-EC"/>
</dbReference>
<dbReference type="Gene3D" id="3.30.40.10">
    <property type="entry name" value="Zinc/RING finger domain, C3HC4 (zinc finger)"/>
    <property type="match status" value="1"/>
</dbReference>
<dbReference type="UniPathway" id="UPA00143"/>
<comment type="pathway">
    <text evidence="3">Protein modification; protein ubiquitination.</text>
</comment>
<dbReference type="Gene3D" id="3.30.40.140">
    <property type="match status" value="1"/>
</dbReference>
<feature type="domain" description="RING-type" evidence="21">
    <location>
        <begin position="219"/>
        <end position="258"/>
    </location>
</feature>
<dbReference type="InterPro" id="IPR018957">
    <property type="entry name" value="Znf_C3HC4_RING-type"/>
</dbReference>
<comment type="caution">
    <text evidence="22">The sequence shown here is derived from an EMBL/GenBank/DDBJ whole genome shotgun (WGS) entry which is preliminary data.</text>
</comment>
<evidence type="ECO:0000256" key="4">
    <source>
        <dbReference type="ARBA" id="ARBA00005797"/>
    </source>
</evidence>
<feature type="compositionally biased region" description="Acidic residues" evidence="19">
    <location>
        <begin position="322"/>
        <end position="352"/>
    </location>
</feature>
<dbReference type="GO" id="GO:0008270">
    <property type="term" value="F:zinc ion binding"/>
    <property type="evidence" value="ECO:0007669"/>
    <property type="project" value="UniProtKB-KW"/>
</dbReference>
<dbReference type="PANTHER" id="PTHR16079">
    <property type="entry name" value="UBIQUITIN LIGASE PROTEIN CHFR"/>
    <property type="match status" value="1"/>
</dbReference>
<dbReference type="EC" id="2.3.2.27" evidence="5"/>
<evidence type="ECO:0000256" key="15">
    <source>
        <dbReference type="ARBA" id="ARBA00023306"/>
    </source>
</evidence>
<keyword evidence="12" id="KW-0833">Ubl conjugation pathway</keyword>
<dbReference type="SMART" id="SM00184">
    <property type="entry name" value="RING"/>
    <property type="match status" value="1"/>
</dbReference>
<accession>A0A814E9F9</accession>
<evidence type="ECO:0000256" key="7">
    <source>
        <dbReference type="ARBA" id="ARBA00022618"/>
    </source>
</evidence>
<keyword evidence="11" id="KW-0498">Mitosis</keyword>
<dbReference type="PROSITE" id="PS00518">
    <property type="entry name" value="ZF_RING_1"/>
    <property type="match status" value="1"/>
</dbReference>
<evidence type="ECO:0000256" key="13">
    <source>
        <dbReference type="ARBA" id="ARBA00022833"/>
    </source>
</evidence>
<keyword evidence="15" id="KW-0131">Cell cycle</keyword>
<evidence type="ECO:0000256" key="17">
    <source>
        <dbReference type="ARBA" id="ARBA00031332"/>
    </source>
</evidence>